<dbReference type="EMBL" id="JAACJL010000057">
    <property type="protein sequence ID" value="KAF4611835.1"/>
    <property type="molecule type" value="Genomic_DNA"/>
</dbReference>
<dbReference type="PANTHER" id="PTHR38248:SF2">
    <property type="entry name" value="FUNK1 11"/>
    <property type="match status" value="1"/>
</dbReference>
<dbReference type="InterPro" id="IPR040976">
    <property type="entry name" value="Pkinase_fungal"/>
</dbReference>
<feature type="region of interest" description="Disordered" evidence="1">
    <location>
        <begin position="608"/>
        <end position="728"/>
    </location>
</feature>
<dbReference type="Gene3D" id="1.10.510.10">
    <property type="entry name" value="Transferase(Phosphotransferase) domain 1"/>
    <property type="match status" value="1"/>
</dbReference>
<dbReference type="GO" id="GO:0004672">
    <property type="term" value="F:protein kinase activity"/>
    <property type="evidence" value="ECO:0007669"/>
    <property type="project" value="InterPro"/>
</dbReference>
<protein>
    <recommendedName>
        <fullName evidence="2">Fungal-type protein kinase domain-containing protein</fullName>
    </recommendedName>
</protein>
<proteinExistence type="predicted"/>
<evidence type="ECO:0000313" key="4">
    <source>
        <dbReference type="Proteomes" id="UP000521872"/>
    </source>
</evidence>
<feature type="compositionally biased region" description="Polar residues" evidence="1">
    <location>
        <begin position="608"/>
        <end position="620"/>
    </location>
</feature>
<dbReference type="SUPFAM" id="SSF56112">
    <property type="entry name" value="Protein kinase-like (PK-like)"/>
    <property type="match status" value="1"/>
</dbReference>
<dbReference type="Proteomes" id="UP000521872">
    <property type="component" value="Unassembled WGS sequence"/>
</dbReference>
<dbReference type="Pfam" id="PF17667">
    <property type="entry name" value="Pkinase_fungal"/>
    <property type="match status" value="1"/>
</dbReference>
<gene>
    <name evidence="3" type="ORF">D9613_004284</name>
</gene>
<dbReference type="PROSITE" id="PS00109">
    <property type="entry name" value="PROTEIN_KINASE_TYR"/>
    <property type="match status" value="1"/>
</dbReference>
<feature type="compositionally biased region" description="Polar residues" evidence="1">
    <location>
        <begin position="657"/>
        <end position="667"/>
    </location>
</feature>
<organism evidence="3 4">
    <name type="scientific">Agrocybe pediades</name>
    <dbReference type="NCBI Taxonomy" id="84607"/>
    <lineage>
        <taxon>Eukaryota</taxon>
        <taxon>Fungi</taxon>
        <taxon>Dikarya</taxon>
        <taxon>Basidiomycota</taxon>
        <taxon>Agaricomycotina</taxon>
        <taxon>Agaricomycetes</taxon>
        <taxon>Agaricomycetidae</taxon>
        <taxon>Agaricales</taxon>
        <taxon>Agaricineae</taxon>
        <taxon>Strophariaceae</taxon>
        <taxon>Agrocybe</taxon>
    </lineage>
</organism>
<feature type="compositionally biased region" description="Basic residues" evidence="1">
    <location>
        <begin position="698"/>
        <end position="707"/>
    </location>
</feature>
<dbReference type="PANTHER" id="PTHR38248">
    <property type="entry name" value="FUNK1 6"/>
    <property type="match status" value="1"/>
</dbReference>
<comment type="caution">
    <text evidence="3">The sequence shown here is derived from an EMBL/GenBank/DDBJ whole genome shotgun (WGS) entry which is preliminary data.</text>
</comment>
<evidence type="ECO:0000256" key="1">
    <source>
        <dbReference type="SAM" id="MobiDB-lite"/>
    </source>
</evidence>
<feature type="domain" description="Fungal-type protein kinase" evidence="2">
    <location>
        <begin position="167"/>
        <end position="490"/>
    </location>
</feature>
<dbReference type="AlphaFoldDB" id="A0A8H4VKZ2"/>
<accession>A0A8H4VKZ2</accession>
<reference evidence="3 4" key="1">
    <citation type="submission" date="2019-12" db="EMBL/GenBank/DDBJ databases">
        <authorList>
            <person name="Floudas D."/>
            <person name="Bentzer J."/>
            <person name="Ahren D."/>
            <person name="Johansson T."/>
            <person name="Persson P."/>
            <person name="Tunlid A."/>
        </authorList>
    </citation>
    <scope>NUCLEOTIDE SEQUENCE [LARGE SCALE GENOMIC DNA]</scope>
    <source>
        <strain evidence="3 4">CBS 102.39</strain>
    </source>
</reference>
<evidence type="ECO:0000313" key="3">
    <source>
        <dbReference type="EMBL" id="KAF4611835.1"/>
    </source>
</evidence>
<name>A0A8H4VKZ2_9AGAR</name>
<keyword evidence="4" id="KW-1185">Reference proteome</keyword>
<dbReference type="InterPro" id="IPR008266">
    <property type="entry name" value="Tyr_kinase_AS"/>
</dbReference>
<evidence type="ECO:0000259" key="2">
    <source>
        <dbReference type="Pfam" id="PF17667"/>
    </source>
</evidence>
<sequence>MPGLDLDEQVRPQTFRLEDKADAARCKRYPGDLRLFFESFLQLDNYPSKEKVDSYIVDTSSRFNVLMEEVKAEPSRETFAAAFNAAISDFEYTSSRRVVLTGAYTTASRETENDLTYLPHLAVYGQEDKYSPVQDPGSTEFESFDFDWGRCIVPIMLGGELIWTGDDTHTEMGLIARKIFIEQPYRWFVPVVLLGDSDAVLYVFHRSGMHIMNPVNMHRNRLVFLHLFLCLAFPHEDLQIGIPPTVYYDDDAMFLEHYDTETDDTFLYQMVKDRPIYIIKSIESRGSCCWQVHDVTDSSQRYIIKLAWRQAARNSETKFLEAAKGLPGVSQMVWSTDRMAKISDFPGVPSGPSDELQAARNDRILSITALWDLGTHLSKYTSHLQLLRCFYDAISGHRNLLHQKRIMHRDVSMGNILLGHADSPEGYRGVLIDFDLAAWVRKRLPRVTSSGTWIYHSVRIHHILSLETSNQSALAHSHLDDLESFLWVLIDVAYKYSDDPNTHRGVLPWMGPGVNSADVQVLDQKKYCMSEAAARKFPELKKRPIPGPVMDLFQDLSLFFRDKFEEDIGPTTSTPIDAFLEASVQDYEYVLQCFDVAIQELAALEPSSPSSTSLAVNSKSPVKLTRRDSSATSRNHPYIVAPVHRSPLANVNKDVGLSSQNDEQTPSGEDLKKVGSPANKRARASTIAAGPTSLSPKYIKKGMKRRASAGSENAFEPLDEAAAKRRRT</sequence>
<dbReference type="InterPro" id="IPR011009">
    <property type="entry name" value="Kinase-like_dom_sf"/>
</dbReference>